<proteinExistence type="predicted"/>
<evidence type="ECO:0000313" key="1">
    <source>
        <dbReference type="EMBL" id="GIY96246.1"/>
    </source>
</evidence>
<dbReference type="Proteomes" id="UP001054945">
    <property type="component" value="Unassembled WGS sequence"/>
</dbReference>
<accession>A0AAV4XM55</accession>
<name>A0AAV4XM55_CAEEX</name>
<reference evidence="1 2" key="1">
    <citation type="submission" date="2021-06" db="EMBL/GenBank/DDBJ databases">
        <title>Caerostris extrusa draft genome.</title>
        <authorList>
            <person name="Kono N."/>
            <person name="Arakawa K."/>
        </authorList>
    </citation>
    <scope>NUCLEOTIDE SEQUENCE [LARGE SCALE GENOMIC DNA]</scope>
</reference>
<keyword evidence="2" id="KW-1185">Reference proteome</keyword>
<evidence type="ECO:0000313" key="2">
    <source>
        <dbReference type="Proteomes" id="UP001054945"/>
    </source>
</evidence>
<comment type="caution">
    <text evidence="1">The sequence shown here is derived from an EMBL/GenBank/DDBJ whole genome shotgun (WGS) entry which is preliminary data.</text>
</comment>
<sequence length="78" mass="8831">MSEIDQTPRPGFNDPDVLASVCRRRSETGCGVMNMERTTERHMAYVTKKGKERGCYSAQPHFATTYRDSSISSNPTER</sequence>
<dbReference type="EMBL" id="BPLR01018023">
    <property type="protein sequence ID" value="GIY96246.1"/>
    <property type="molecule type" value="Genomic_DNA"/>
</dbReference>
<protein>
    <submittedName>
        <fullName evidence="1">Uncharacterized protein</fullName>
    </submittedName>
</protein>
<gene>
    <name evidence="1" type="ORF">CEXT_279821</name>
</gene>
<organism evidence="1 2">
    <name type="scientific">Caerostris extrusa</name>
    <name type="common">Bark spider</name>
    <name type="synonym">Caerostris bankana</name>
    <dbReference type="NCBI Taxonomy" id="172846"/>
    <lineage>
        <taxon>Eukaryota</taxon>
        <taxon>Metazoa</taxon>
        <taxon>Ecdysozoa</taxon>
        <taxon>Arthropoda</taxon>
        <taxon>Chelicerata</taxon>
        <taxon>Arachnida</taxon>
        <taxon>Araneae</taxon>
        <taxon>Araneomorphae</taxon>
        <taxon>Entelegynae</taxon>
        <taxon>Araneoidea</taxon>
        <taxon>Araneidae</taxon>
        <taxon>Caerostris</taxon>
    </lineage>
</organism>
<dbReference type="AlphaFoldDB" id="A0AAV4XM55"/>